<dbReference type="EMBL" id="AP024483">
    <property type="protein sequence ID" value="BCS82816.1"/>
    <property type="molecule type" value="Genomic_DNA"/>
</dbReference>
<evidence type="ECO:0000313" key="1">
    <source>
        <dbReference type="EMBL" id="BCS82816.1"/>
    </source>
</evidence>
<protein>
    <submittedName>
        <fullName evidence="1">Uncharacterized protein</fullName>
    </submittedName>
</protein>
<name>A0ABM7NRT9_9VIRU</name>
<accession>A0ABM7NRT9</accession>
<sequence length="187" mass="22076">MSQYVDPEAEPTFEEKFGFKLPEKKKRYNKNAHLDESHICKYSAPSEYLKLRGIDQYDCRIGHDGSRCNKCYILNIHGKCPYGHKKKKFNRSTKQIHFSDEPKVRFYGEKHEASRNRQKSYTECEKCGDRKTRGVCKRCDRCQKCGFLKIKKKIEERKIGYIQIVERSICINGCTDTDYMSGWLSNF</sequence>
<reference evidence="1 2" key="1">
    <citation type="submission" date="2021-02" db="EMBL/GenBank/DDBJ databases">
        <title>Cotonvirus japonicus, which uses Golgi apparatus of host cells for its virion factory, phylogenetically links tailed tupanvirus and icosahedral mimivirus.</title>
        <authorList>
            <person name="Takahashi H."/>
            <person name="Fukaya S."/>
            <person name="Song C."/>
            <person name="Murata K."/>
            <person name="Takemura M."/>
        </authorList>
    </citation>
    <scope>NUCLEOTIDE SEQUENCE [LARGE SCALE GENOMIC DNA]</scope>
</reference>
<evidence type="ECO:0000313" key="2">
    <source>
        <dbReference type="Proteomes" id="UP001321479"/>
    </source>
</evidence>
<proteinExistence type="predicted"/>
<dbReference type="RefSeq" id="YP_010841424.1">
    <property type="nucleotide sequence ID" value="NC_079139.1"/>
</dbReference>
<dbReference type="Proteomes" id="UP001321479">
    <property type="component" value="Segment"/>
</dbReference>
<keyword evidence="2" id="KW-1185">Reference proteome</keyword>
<dbReference type="GeneID" id="80558021"/>
<organism evidence="1 2">
    <name type="scientific">Cotonvirus japonicus</name>
    <dbReference type="NCBI Taxonomy" id="2811091"/>
    <lineage>
        <taxon>Viruses</taxon>
        <taxon>Varidnaviria</taxon>
        <taxon>Bamfordvirae</taxon>
        <taxon>Nucleocytoviricota</taxon>
        <taxon>Megaviricetes</taxon>
        <taxon>Imitervirales</taxon>
        <taxon>Mimiviridae</taxon>
        <taxon>Megamimivirinae</taxon>
        <taxon>Cotonvirus</taxon>
        <taxon>Cotonvirus japonicum</taxon>
    </lineage>
</organism>